<keyword evidence="5 7" id="KW-0418">Kinase</keyword>
<dbReference type="InterPro" id="IPR029016">
    <property type="entry name" value="GAF-like_dom_sf"/>
</dbReference>
<dbReference type="SUPFAM" id="SSF55781">
    <property type="entry name" value="GAF domain-like"/>
    <property type="match status" value="1"/>
</dbReference>
<evidence type="ECO:0000256" key="2">
    <source>
        <dbReference type="ARBA" id="ARBA00012438"/>
    </source>
</evidence>
<dbReference type="Pfam" id="PF00512">
    <property type="entry name" value="HisKA"/>
    <property type="match status" value="1"/>
</dbReference>
<dbReference type="EMBL" id="HG315671">
    <property type="protein sequence ID" value="CDF78423.1"/>
    <property type="molecule type" value="Genomic_DNA"/>
</dbReference>
<gene>
    <name evidence="7" type="ORF">BN863_7110</name>
</gene>
<dbReference type="SMART" id="SM00065">
    <property type="entry name" value="GAF"/>
    <property type="match status" value="1"/>
</dbReference>
<keyword evidence="8" id="KW-1185">Reference proteome</keyword>
<dbReference type="PATRIC" id="fig|1347342.6.peg.716"/>
<dbReference type="PRINTS" id="PR00344">
    <property type="entry name" value="BCTRLSENSOR"/>
</dbReference>
<keyword evidence="4" id="KW-0808">Transferase</keyword>
<dbReference type="EC" id="2.7.13.3" evidence="2"/>
<evidence type="ECO:0000256" key="5">
    <source>
        <dbReference type="ARBA" id="ARBA00022777"/>
    </source>
</evidence>
<dbReference type="SMART" id="SM00388">
    <property type="entry name" value="HisKA"/>
    <property type="match status" value="1"/>
</dbReference>
<dbReference type="InterPro" id="IPR005467">
    <property type="entry name" value="His_kinase_dom"/>
</dbReference>
<dbReference type="Gene3D" id="1.10.287.130">
    <property type="match status" value="1"/>
</dbReference>
<dbReference type="AlphaFoldDB" id="T2KJ12"/>
<feature type="domain" description="Histidine kinase" evidence="6">
    <location>
        <begin position="208"/>
        <end position="431"/>
    </location>
</feature>
<dbReference type="eggNOG" id="COG4251">
    <property type="taxonomic scope" value="Bacteria"/>
</dbReference>
<dbReference type="InterPro" id="IPR003661">
    <property type="entry name" value="HisK_dim/P_dom"/>
</dbReference>
<dbReference type="CDD" id="cd00082">
    <property type="entry name" value="HisKA"/>
    <property type="match status" value="1"/>
</dbReference>
<comment type="catalytic activity">
    <reaction evidence="1">
        <text>ATP + protein L-histidine = ADP + protein N-phospho-L-histidine.</text>
        <dbReference type="EC" id="2.7.13.3"/>
    </reaction>
</comment>
<evidence type="ECO:0000259" key="6">
    <source>
        <dbReference type="PROSITE" id="PS50109"/>
    </source>
</evidence>
<sequence>MDQLDQIFRQDVENIAKISIIPNLLDVVCQITGMGFAAVARVTEDKWIACSVKDDIGFGLKPGGELVIETTICNEIRQSGDAVIINHVSEDENFKCHHTPAQYGFQSYISVPILRKDNTFFGTLCAIDPRPNKLNTPEIIGMFNLFVDLISFHLEVVEQLDSSRNSLIKQLGFNDELEKKIKERTLELQYKNEALEKSNKELQEFNHISSHDLQEPLRKIQTFVSRIQESEAKLLSETGLYYFDKVRQSAERMQLLINDLLSYSQSTRKYRKFEMVDLNVILKEVTEDLREEILEKSAIIVADKMCSTKAIPFQLRQLFYNIIGNSLKYSSSQRVPKIEVNSEIIDSNKNKNLPNGKYCHVKFTDNGIGFNQKYSEKIFELFQRLHTKTDFSGTGIGLAIVKKIVENHNGIINVKGSPNTGTEFNIYIPIS</sequence>
<dbReference type="SMART" id="SM00387">
    <property type="entry name" value="HATPase_c"/>
    <property type="match status" value="1"/>
</dbReference>
<dbReference type="InterPro" id="IPR036097">
    <property type="entry name" value="HisK_dim/P_sf"/>
</dbReference>
<dbReference type="PANTHER" id="PTHR43304">
    <property type="entry name" value="PHYTOCHROME-LIKE PROTEIN CPH1"/>
    <property type="match status" value="1"/>
</dbReference>
<dbReference type="eggNOG" id="COG2203">
    <property type="taxonomic scope" value="Bacteria"/>
</dbReference>
<dbReference type="OrthoDB" id="9124519at2"/>
<name>T2KJ12_FORAG</name>
<dbReference type="Proteomes" id="UP000016160">
    <property type="component" value="Chromosome"/>
</dbReference>
<dbReference type="InterPro" id="IPR052162">
    <property type="entry name" value="Sensor_kinase/Photoreceptor"/>
</dbReference>
<dbReference type="InterPro" id="IPR003018">
    <property type="entry name" value="GAF"/>
</dbReference>
<dbReference type="InterPro" id="IPR003594">
    <property type="entry name" value="HATPase_dom"/>
</dbReference>
<dbReference type="HOGENOM" id="CLU_000445_114_44_10"/>
<organism evidence="7 8">
    <name type="scientific">Formosa agariphila (strain DSM 15362 / KCTC 12365 / LMG 23005 / KMM 3901 / M-2Alg 35-1)</name>
    <dbReference type="NCBI Taxonomy" id="1347342"/>
    <lineage>
        <taxon>Bacteria</taxon>
        <taxon>Pseudomonadati</taxon>
        <taxon>Bacteroidota</taxon>
        <taxon>Flavobacteriia</taxon>
        <taxon>Flavobacteriales</taxon>
        <taxon>Flavobacteriaceae</taxon>
        <taxon>Formosa</taxon>
    </lineage>
</organism>
<evidence type="ECO:0000256" key="3">
    <source>
        <dbReference type="ARBA" id="ARBA00022553"/>
    </source>
</evidence>
<dbReference type="Pfam" id="PF01590">
    <property type="entry name" value="GAF"/>
    <property type="match status" value="1"/>
</dbReference>
<accession>T2KJ12</accession>
<dbReference type="Gene3D" id="3.30.450.40">
    <property type="match status" value="1"/>
</dbReference>
<reference evidence="7 8" key="1">
    <citation type="journal article" date="2013" name="Appl. Environ. Microbiol.">
        <title>The genome of the alga-associated marine flavobacterium Formosa agariphila KMM 3901T reveals a broad potential for degradation of algal polysaccharides.</title>
        <authorList>
            <person name="Mann A.J."/>
            <person name="Hahnke R.L."/>
            <person name="Huang S."/>
            <person name="Werner J."/>
            <person name="Xing P."/>
            <person name="Barbeyron T."/>
            <person name="Huettel B."/>
            <person name="Stueber K."/>
            <person name="Reinhardt R."/>
            <person name="Harder J."/>
            <person name="Gloeckner F.O."/>
            <person name="Amann R.I."/>
            <person name="Teeling H."/>
        </authorList>
    </citation>
    <scope>NUCLEOTIDE SEQUENCE [LARGE SCALE GENOMIC DNA]</scope>
    <source>
        <strain evidence="8">DSM 15362 / KCTC 12365 / LMG 23005 / KMM 3901</strain>
    </source>
</reference>
<evidence type="ECO:0000256" key="4">
    <source>
        <dbReference type="ARBA" id="ARBA00022679"/>
    </source>
</evidence>
<dbReference type="InterPro" id="IPR036890">
    <property type="entry name" value="HATPase_C_sf"/>
</dbReference>
<dbReference type="PANTHER" id="PTHR43304:SF1">
    <property type="entry name" value="PAC DOMAIN-CONTAINING PROTEIN"/>
    <property type="match status" value="1"/>
</dbReference>
<evidence type="ECO:0000256" key="1">
    <source>
        <dbReference type="ARBA" id="ARBA00000085"/>
    </source>
</evidence>
<dbReference type="RefSeq" id="WP_038527637.1">
    <property type="nucleotide sequence ID" value="NZ_HG315671.1"/>
</dbReference>
<evidence type="ECO:0000313" key="8">
    <source>
        <dbReference type="Proteomes" id="UP000016160"/>
    </source>
</evidence>
<proteinExistence type="predicted"/>
<dbReference type="SUPFAM" id="SSF47384">
    <property type="entry name" value="Homodimeric domain of signal transducing histidine kinase"/>
    <property type="match status" value="1"/>
</dbReference>
<dbReference type="GO" id="GO:0000155">
    <property type="term" value="F:phosphorelay sensor kinase activity"/>
    <property type="evidence" value="ECO:0007669"/>
    <property type="project" value="InterPro"/>
</dbReference>
<keyword evidence="3" id="KW-0597">Phosphoprotein</keyword>
<dbReference type="Pfam" id="PF02518">
    <property type="entry name" value="HATPase_c"/>
    <property type="match status" value="1"/>
</dbReference>
<evidence type="ECO:0000313" key="7">
    <source>
        <dbReference type="EMBL" id="CDF78423.1"/>
    </source>
</evidence>
<dbReference type="PROSITE" id="PS50109">
    <property type="entry name" value="HIS_KIN"/>
    <property type="match status" value="1"/>
</dbReference>
<dbReference type="STRING" id="1347342.BN863_7110"/>
<protein>
    <recommendedName>
        <fullName evidence="2">histidine kinase</fullName>
        <ecNumber evidence="2">2.7.13.3</ecNumber>
    </recommendedName>
</protein>
<dbReference type="Gene3D" id="3.30.565.10">
    <property type="entry name" value="Histidine kinase-like ATPase, C-terminal domain"/>
    <property type="match status" value="1"/>
</dbReference>
<dbReference type="InterPro" id="IPR004358">
    <property type="entry name" value="Sig_transdc_His_kin-like_C"/>
</dbReference>
<dbReference type="SUPFAM" id="SSF55874">
    <property type="entry name" value="ATPase domain of HSP90 chaperone/DNA topoisomerase II/histidine kinase"/>
    <property type="match status" value="1"/>
</dbReference>